<gene>
    <name evidence="1" type="ORF">SK128_002021</name>
</gene>
<accession>A0AAN8X8X9</accession>
<evidence type="ECO:0000313" key="1">
    <source>
        <dbReference type="EMBL" id="KAK7078446.1"/>
    </source>
</evidence>
<proteinExistence type="predicted"/>
<keyword evidence="2" id="KW-1185">Reference proteome</keyword>
<protein>
    <submittedName>
        <fullName evidence="1">Uncharacterized protein</fullName>
    </submittedName>
</protein>
<feature type="non-terminal residue" evidence="1">
    <location>
        <position position="1"/>
    </location>
</feature>
<dbReference type="Proteomes" id="UP001381693">
    <property type="component" value="Unassembled WGS sequence"/>
</dbReference>
<sequence>INADQMEYREEVLPFETSHEINADQMEYREEALPVETSHEISADQMEYREEALPVETSHEINADQMEYREEALPVETSHEINADQMEYREEALPVETSHEINADQMEYREEALPVETSHEISADQMEYREEALPVETSHEINADQMEYREEALPVETSQETVKTDENEPQKYPLLPFRFKTKRYKIILPEKGVLHFYFNPLPLITCHSLSFVHDIVPTNNLGYAHAYIRNVSRQVHILGHEEPISKINQKNIYKLKLEDRVTDEVPSGFELIIQYIKTFDPNPKFIPNVPVQLLIMDSFKTVDIMVDFYVEVGAGSSPGIILETRLCPSFGCKVLYHVNGDKILFQRHLRPFSDRPFFSRYYFDGRLEKESPHPESYVKVFLRTDFKSHVSSRLFERLEFCNRNLGGIKRPTKRIEYVKLQLPFSYAAEETRIIDSEDDMAISIDLLRHARAMVDYQDNYIYVQDEAVIRRAPIQCYVGPSEHQHIWDSGISE</sequence>
<evidence type="ECO:0000313" key="2">
    <source>
        <dbReference type="Proteomes" id="UP001381693"/>
    </source>
</evidence>
<name>A0AAN8X8X9_HALRR</name>
<dbReference type="AlphaFoldDB" id="A0AAN8X8X9"/>
<comment type="caution">
    <text evidence="1">The sequence shown here is derived from an EMBL/GenBank/DDBJ whole genome shotgun (WGS) entry which is preliminary data.</text>
</comment>
<dbReference type="EMBL" id="JAXCGZ010007833">
    <property type="protein sequence ID" value="KAK7078446.1"/>
    <property type="molecule type" value="Genomic_DNA"/>
</dbReference>
<organism evidence="1 2">
    <name type="scientific">Halocaridina rubra</name>
    <name type="common">Hawaiian red shrimp</name>
    <dbReference type="NCBI Taxonomy" id="373956"/>
    <lineage>
        <taxon>Eukaryota</taxon>
        <taxon>Metazoa</taxon>
        <taxon>Ecdysozoa</taxon>
        <taxon>Arthropoda</taxon>
        <taxon>Crustacea</taxon>
        <taxon>Multicrustacea</taxon>
        <taxon>Malacostraca</taxon>
        <taxon>Eumalacostraca</taxon>
        <taxon>Eucarida</taxon>
        <taxon>Decapoda</taxon>
        <taxon>Pleocyemata</taxon>
        <taxon>Caridea</taxon>
        <taxon>Atyoidea</taxon>
        <taxon>Atyidae</taxon>
        <taxon>Halocaridina</taxon>
    </lineage>
</organism>
<reference evidence="1 2" key="1">
    <citation type="submission" date="2023-11" db="EMBL/GenBank/DDBJ databases">
        <title>Halocaridina rubra genome assembly.</title>
        <authorList>
            <person name="Smith C."/>
        </authorList>
    </citation>
    <scope>NUCLEOTIDE SEQUENCE [LARGE SCALE GENOMIC DNA]</scope>
    <source>
        <strain evidence="1">EP-1</strain>
        <tissue evidence="1">Whole</tissue>
    </source>
</reference>